<dbReference type="GO" id="GO:0016787">
    <property type="term" value="F:hydrolase activity"/>
    <property type="evidence" value="ECO:0007669"/>
    <property type="project" value="UniProtKB-KW"/>
</dbReference>
<dbReference type="InterPro" id="IPR036412">
    <property type="entry name" value="HAD-like_sf"/>
</dbReference>
<dbReference type="AlphaFoldDB" id="A0A8J7PGV2"/>
<dbReference type="PANTHER" id="PTHR12210">
    <property type="entry name" value="DULLARD PROTEIN PHOSPHATASE"/>
    <property type="match status" value="1"/>
</dbReference>
<dbReference type="Gene3D" id="3.40.50.1000">
    <property type="entry name" value="HAD superfamily/HAD-like"/>
    <property type="match status" value="1"/>
</dbReference>
<feature type="domain" description="FCP1 homology" evidence="1">
    <location>
        <begin position="14"/>
        <end position="175"/>
    </location>
</feature>
<dbReference type="EMBL" id="JAFLCK010000018">
    <property type="protein sequence ID" value="MBN8661313.1"/>
    <property type="molecule type" value="Genomic_DNA"/>
</dbReference>
<comment type="caution">
    <text evidence="2">The sequence shown here is derived from an EMBL/GenBank/DDBJ whole genome shotgun (WGS) entry which is preliminary data.</text>
</comment>
<gene>
    <name evidence="2" type="ORF">J0M35_13175</name>
</gene>
<dbReference type="InterPro" id="IPR023214">
    <property type="entry name" value="HAD_sf"/>
</dbReference>
<dbReference type="InterPro" id="IPR050365">
    <property type="entry name" value="TIM50"/>
</dbReference>
<name>A0A8J7PGV2_9BACT</name>
<dbReference type="SMART" id="SM00577">
    <property type="entry name" value="CPDc"/>
    <property type="match status" value="1"/>
</dbReference>
<reference evidence="2" key="1">
    <citation type="submission" date="2021-02" db="EMBL/GenBank/DDBJ databases">
        <title>Genome-Resolved Metagenomics of a Microbial Community Performing Photosynthetic Biological Nutrient Removal.</title>
        <authorList>
            <person name="Mcdaniel E.A."/>
        </authorList>
    </citation>
    <scope>NUCLEOTIDE SEQUENCE</scope>
    <source>
        <strain evidence="2">UWPOB_OBS1</strain>
    </source>
</reference>
<protein>
    <submittedName>
        <fullName evidence="2">HAD family hydrolase</fullName>
    </submittedName>
</protein>
<evidence type="ECO:0000313" key="2">
    <source>
        <dbReference type="EMBL" id="MBN8661313.1"/>
    </source>
</evidence>
<evidence type="ECO:0000259" key="1">
    <source>
        <dbReference type="PROSITE" id="PS50969"/>
    </source>
</evidence>
<dbReference type="InterPro" id="IPR004274">
    <property type="entry name" value="FCP1_dom"/>
</dbReference>
<accession>A0A8J7PGV2</accession>
<proteinExistence type="predicted"/>
<dbReference type="SUPFAM" id="SSF56784">
    <property type="entry name" value="HAD-like"/>
    <property type="match status" value="1"/>
</dbReference>
<dbReference type="PROSITE" id="PS50969">
    <property type="entry name" value="FCP1"/>
    <property type="match status" value="1"/>
</dbReference>
<organism evidence="2 3">
    <name type="scientific">Candidatus Obscuribacter phosphatis</name>
    <dbReference type="NCBI Taxonomy" id="1906157"/>
    <lineage>
        <taxon>Bacteria</taxon>
        <taxon>Bacillati</taxon>
        <taxon>Candidatus Melainabacteria</taxon>
        <taxon>Candidatus Obscuribacterales</taxon>
        <taxon>Candidatus Obscuribacteraceae</taxon>
        <taxon>Candidatus Obscuribacter</taxon>
    </lineage>
</organism>
<evidence type="ECO:0000313" key="3">
    <source>
        <dbReference type="Proteomes" id="UP000664277"/>
    </source>
</evidence>
<sequence length="197" mass="22748">MSPNANLMKGPVMNGNPKPLLVLDLDETLVHTLEKPLNRPADLQVCGFHVYLRPHLREFLVAMQDVFDLAVWSAGSSDYVEPTVEKLFAGLNAPLFVWSSRRCTRRFDHEVHDVYYIKDLRKVKKKGFDLRRVLIVEDLERNCERNFGNAVYVRTFEGCSEDSELKSLAAYLKTLASQPNFRAIEKRYWRSSNKLGQ</sequence>
<dbReference type="Pfam" id="PF03031">
    <property type="entry name" value="NIF"/>
    <property type="match status" value="1"/>
</dbReference>
<keyword evidence="2" id="KW-0378">Hydrolase</keyword>
<dbReference type="Proteomes" id="UP000664277">
    <property type="component" value="Unassembled WGS sequence"/>
</dbReference>